<reference evidence="1 2" key="1">
    <citation type="submission" date="2023-09" db="EMBL/GenBank/DDBJ databases">
        <authorList>
            <person name="Rey-Velasco X."/>
        </authorList>
    </citation>
    <scope>NUCLEOTIDE SEQUENCE [LARGE SCALE GENOMIC DNA]</scope>
    <source>
        <strain evidence="1 2">F225</strain>
    </source>
</reference>
<comment type="caution">
    <text evidence="1">The sequence shown here is derived from an EMBL/GenBank/DDBJ whole genome shotgun (WGS) entry which is preliminary data.</text>
</comment>
<keyword evidence="2" id="KW-1185">Reference proteome</keyword>
<dbReference type="EMBL" id="JAVRHN010000008">
    <property type="protein sequence ID" value="MDT0686999.1"/>
    <property type="molecule type" value="Genomic_DNA"/>
</dbReference>
<evidence type="ECO:0000313" key="1">
    <source>
        <dbReference type="EMBL" id="MDT0686999.1"/>
    </source>
</evidence>
<evidence type="ECO:0000313" key="2">
    <source>
        <dbReference type="Proteomes" id="UP001253848"/>
    </source>
</evidence>
<accession>A0ABU3DU69</accession>
<organism evidence="1 2">
    <name type="scientific">Autumnicola psychrophila</name>
    <dbReference type="NCBI Taxonomy" id="3075592"/>
    <lineage>
        <taxon>Bacteria</taxon>
        <taxon>Pseudomonadati</taxon>
        <taxon>Bacteroidota</taxon>
        <taxon>Flavobacteriia</taxon>
        <taxon>Flavobacteriales</taxon>
        <taxon>Flavobacteriaceae</taxon>
        <taxon>Autumnicola</taxon>
    </lineage>
</organism>
<sequence length="301" mass="33972">MANIKTNDNKAAQSPETVICESLQVIRNEKENASSSATASGTQQKAKETVRAYKICCLDKAKQSNQFYNDIYTCITLGNYKKANIVQKNVDDYIKKDSDIEKLIKESSAQINELRIKIEEAHNEACAMSNCVKNKLFPKKGKSYKGDGKNKIEESLKEIMEKTKKLDEKGQNAFDSIVTLAGIQTFTNTEGLKPFVTAFIDKIKIFKECIDANIKSTAEEVTTLRTDLNIVVEELAQVMCDQQVQNNTAAAMDYLIRFICESECDGECLDLCKEIKNCFEDDREAKRYPDRGSRRQTADQN</sequence>
<gene>
    <name evidence="1" type="ORF">RM541_11545</name>
</gene>
<dbReference type="Proteomes" id="UP001253848">
    <property type="component" value="Unassembled WGS sequence"/>
</dbReference>
<name>A0ABU3DU69_9FLAO</name>
<protein>
    <submittedName>
        <fullName evidence="1">Uncharacterized protein</fullName>
    </submittedName>
</protein>
<dbReference type="RefSeq" id="WP_311500304.1">
    <property type="nucleotide sequence ID" value="NZ_JAVRHN010000008.1"/>
</dbReference>
<proteinExistence type="predicted"/>